<feature type="region of interest" description="Disordered" evidence="1">
    <location>
        <begin position="1"/>
        <end position="36"/>
    </location>
</feature>
<evidence type="ECO:0000256" key="1">
    <source>
        <dbReference type="SAM" id="MobiDB-lite"/>
    </source>
</evidence>
<comment type="caution">
    <text evidence="2">The sequence shown here is derived from an EMBL/GenBank/DDBJ whole genome shotgun (WGS) entry which is preliminary data.</text>
</comment>
<feature type="region of interest" description="Disordered" evidence="1">
    <location>
        <begin position="183"/>
        <end position="229"/>
    </location>
</feature>
<protein>
    <submittedName>
        <fullName evidence="2">Uncharacterized protein</fullName>
    </submittedName>
</protein>
<feature type="region of interest" description="Disordered" evidence="1">
    <location>
        <begin position="54"/>
        <end position="75"/>
    </location>
</feature>
<name>A0A3L6PX03_PANMI</name>
<sequence>MAHIYGSQKEAAVYGDHATSERHASPHGTGHVRRSGNDVSERVLAHTIEASTGQCVPRSRVATGEGRNPPSQQVAALRHPANISWLANRGTRSSIHSGRVCDHLLAAGAGCHQPGGRCACSGVIGGGSICLPAGDRGREGPPAEWSSCGRSAPGCPLARHLRGLLRRARLARRVAARRLRAWRGLGPAPPPPWEQRGCPGGNGTDDHARLAPAHRLLLKPGRRHHASPQ</sequence>
<gene>
    <name evidence="2" type="ORF">C2845_PM16G22070</name>
</gene>
<evidence type="ECO:0000313" key="2">
    <source>
        <dbReference type="EMBL" id="RLM65623.1"/>
    </source>
</evidence>
<dbReference type="EMBL" id="PQIB02000015">
    <property type="protein sequence ID" value="RLM65623.1"/>
    <property type="molecule type" value="Genomic_DNA"/>
</dbReference>
<keyword evidence="3" id="KW-1185">Reference proteome</keyword>
<evidence type="ECO:0000313" key="3">
    <source>
        <dbReference type="Proteomes" id="UP000275267"/>
    </source>
</evidence>
<reference evidence="3" key="1">
    <citation type="journal article" date="2019" name="Nat. Commun.">
        <title>The genome of broomcorn millet.</title>
        <authorList>
            <person name="Zou C."/>
            <person name="Miki D."/>
            <person name="Li D."/>
            <person name="Tang Q."/>
            <person name="Xiao L."/>
            <person name="Rajput S."/>
            <person name="Deng P."/>
            <person name="Jia W."/>
            <person name="Huang R."/>
            <person name="Zhang M."/>
            <person name="Sun Y."/>
            <person name="Hu J."/>
            <person name="Fu X."/>
            <person name="Schnable P.S."/>
            <person name="Li F."/>
            <person name="Zhang H."/>
            <person name="Feng B."/>
            <person name="Zhu X."/>
            <person name="Liu R."/>
            <person name="Schnable J.C."/>
            <person name="Zhu J.-K."/>
            <person name="Zhang H."/>
        </authorList>
    </citation>
    <scope>NUCLEOTIDE SEQUENCE [LARGE SCALE GENOMIC DNA]</scope>
</reference>
<proteinExistence type="predicted"/>
<dbReference type="Proteomes" id="UP000275267">
    <property type="component" value="Unassembled WGS sequence"/>
</dbReference>
<accession>A0A3L6PX03</accession>
<organism evidence="2 3">
    <name type="scientific">Panicum miliaceum</name>
    <name type="common">Proso millet</name>
    <name type="synonym">Broomcorn millet</name>
    <dbReference type="NCBI Taxonomy" id="4540"/>
    <lineage>
        <taxon>Eukaryota</taxon>
        <taxon>Viridiplantae</taxon>
        <taxon>Streptophyta</taxon>
        <taxon>Embryophyta</taxon>
        <taxon>Tracheophyta</taxon>
        <taxon>Spermatophyta</taxon>
        <taxon>Magnoliopsida</taxon>
        <taxon>Liliopsida</taxon>
        <taxon>Poales</taxon>
        <taxon>Poaceae</taxon>
        <taxon>PACMAD clade</taxon>
        <taxon>Panicoideae</taxon>
        <taxon>Panicodae</taxon>
        <taxon>Paniceae</taxon>
        <taxon>Panicinae</taxon>
        <taxon>Panicum</taxon>
        <taxon>Panicum sect. Panicum</taxon>
    </lineage>
</organism>
<dbReference type="AlphaFoldDB" id="A0A3L6PX03"/>
<feature type="compositionally biased region" description="Basic residues" evidence="1">
    <location>
        <begin position="216"/>
        <end position="229"/>
    </location>
</feature>